<dbReference type="PANTHER" id="PTHR31689:SF0">
    <property type="entry name" value="DIAMINOPIMELATE EPIMERASE"/>
    <property type="match status" value="1"/>
</dbReference>
<dbReference type="Pfam" id="PF01678">
    <property type="entry name" value="DAP_epimerase"/>
    <property type="match status" value="2"/>
</dbReference>
<dbReference type="EMBL" id="JBEPMO010000002">
    <property type="protein sequence ID" value="MET3730909.1"/>
    <property type="molecule type" value="Genomic_DNA"/>
</dbReference>
<feature type="binding site" evidence="3">
    <location>
        <begin position="74"/>
        <end position="75"/>
    </location>
    <ligand>
        <name>substrate</name>
    </ligand>
</feature>
<evidence type="ECO:0000313" key="5">
    <source>
        <dbReference type="EMBL" id="MET3730909.1"/>
    </source>
</evidence>
<keyword evidence="3" id="KW-0963">Cytoplasm</keyword>
<dbReference type="Proteomes" id="UP001549146">
    <property type="component" value="Unassembled WGS sequence"/>
</dbReference>
<evidence type="ECO:0000256" key="1">
    <source>
        <dbReference type="ARBA" id="ARBA00010219"/>
    </source>
</evidence>
<feature type="binding site" evidence="3">
    <location>
        <begin position="187"/>
        <end position="188"/>
    </location>
    <ligand>
        <name>substrate</name>
    </ligand>
</feature>
<comment type="catalytic activity">
    <reaction evidence="3">
        <text>(2S,6S)-2,6-diaminopimelate = meso-2,6-diaminopimelate</text>
        <dbReference type="Rhea" id="RHEA:15393"/>
        <dbReference type="ChEBI" id="CHEBI:57609"/>
        <dbReference type="ChEBI" id="CHEBI:57791"/>
        <dbReference type="EC" id="5.1.1.7"/>
    </reaction>
</comment>
<feature type="binding site" evidence="3">
    <location>
        <position position="13"/>
    </location>
    <ligand>
        <name>substrate</name>
    </ligand>
</feature>
<dbReference type="PANTHER" id="PTHR31689">
    <property type="entry name" value="DIAMINOPIMELATE EPIMERASE, CHLOROPLASTIC"/>
    <property type="match status" value="1"/>
</dbReference>
<comment type="caution">
    <text evidence="5">The sequence shown here is derived from an EMBL/GenBank/DDBJ whole genome shotgun (WGS) entry which is preliminary data.</text>
</comment>
<comment type="subcellular location">
    <subcellularLocation>
        <location evidence="3">Cytoplasm</location>
    </subcellularLocation>
</comment>
<feature type="binding site" evidence="3">
    <location>
        <begin position="198"/>
        <end position="199"/>
    </location>
    <ligand>
        <name>substrate</name>
    </ligand>
</feature>
<comment type="caution">
    <text evidence="3">Lacks conserved residue(s) required for the propagation of feature annotation.</text>
</comment>
<evidence type="ECO:0000256" key="2">
    <source>
        <dbReference type="ARBA" id="ARBA00023235"/>
    </source>
</evidence>
<sequence>MKIPFFKYQGAGNDFVMIDDRSEFFPINQKTIEQICHRNFGIGADGLILLQNDQNSDFKMLYFNSDGRQSTMCGNGGRCIVRFAEDLNLIQSQTSFNAIDGLHHAFINPEEIQLQMINVSEVQVFSSHLFLHTGSPHHVEFVQDVEQVDVKGRGAQIRYGSPYFEEGSNVNFVQVLDGQTLKIRTYERGVEDETLACGTGITAAAIAAFVSEKIKVNQVKVQARGGNLQVRFEENPSQGFENIWLTGPAKFVFKGEIEIKK</sequence>
<keyword evidence="2 3" id="KW-0413">Isomerase</keyword>
<comment type="similarity">
    <text evidence="1 3">Belongs to the diaminopimelate epimerase family.</text>
</comment>
<proteinExistence type="inferred from homology"/>
<dbReference type="InterPro" id="IPR001653">
    <property type="entry name" value="DAP_epimerase_DapF"/>
</dbReference>
<dbReference type="NCBIfam" id="TIGR00652">
    <property type="entry name" value="DapF"/>
    <property type="match status" value="1"/>
</dbReference>
<evidence type="ECO:0000256" key="3">
    <source>
        <dbReference type="HAMAP-Rule" id="MF_00197"/>
    </source>
</evidence>
<feature type="active site" description="Proton acceptor" evidence="3">
    <location>
        <position position="197"/>
    </location>
</feature>
<feature type="binding site" evidence="3">
    <location>
        <position position="169"/>
    </location>
    <ligand>
        <name>substrate</name>
    </ligand>
</feature>
<evidence type="ECO:0000256" key="4">
    <source>
        <dbReference type="NCBIfam" id="TIGR00652"/>
    </source>
</evidence>
<dbReference type="HAMAP" id="MF_00197">
    <property type="entry name" value="DAP_epimerase"/>
    <property type="match status" value="1"/>
</dbReference>
<name>A0ABV2LQP8_9FLAO</name>
<reference evidence="5 6" key="1">
    <citation type="submission" date="2024-06" db="EMBL/GenBank/DDBJ databases">
        <title>Genomic Encyclopedia of Type Strains, Phase IV (KMG-IV): sequencing the most valuable type-strain genomes for metagenomic binning, comparative biology and taxonomic classification.</title>
        <authorList>
            <person name="Goeker M."/>
        </authorList>
    </citation>
    <scope>NUCLEOTIDE SEQUENCE [LARGE SCALE GENOMIC DNA]</scope>
    <source>
        <strain evidence="5 6">DSM 29388</strain>
    </source>
</reference>
<feature type="site" description="Could be important to modulate the pK values of the two catalytic cysteine residues" evidence="3">
    <location>
        <position position="187"/>
    </location>
</feature>
<comment type="pathway">
    <text evidence="3">Amino-acid biosynthesis; L-lysine biosynthesis via DAP pathway; DL-2,6-diaminopimelate from LL-2,6-diaminopimelate: step 1/1.</text>
</comment>
<feature type="active site" description="Proton donor" evidence="3">
    <location>
        <position position="73"/>
    </location>
</feature>
<dbReference type="RefSeq" id="WP_354506638.1">
    <property type="nucleotide sequence ID" value="NZ_JBEPMO010000002.1"/>
</dbReference>
<feature type="binding site" evidence="3">
    <location>
        <position position="64"/>
    </location>
    <ligand>
        <name>substrate</name>
    </ligand>
</feature>
<gene>
    <name evidence="3" type="primary">dapF</name>
    <name evidence="5" type="ORF">ABID46_000468</name>
</gene>
<dbReference type="Gene3D" id="3.10.310.10">
    <property type="entry name" value="Diaminopimelate Epimerase, Chain A, domain 1"/>
    <property type="match status" value="2"/>
</dbReference>
<protein>
    <recommendedName>
        <fullName evidence="3 4">Diaminopimelate epimerase</fullName>
        <shortName evidence="3">DAP epimerase</shortName>
        <ecNumber evidence="3 4">5.1.1.7</ecNumber>
    </recommendedName>
    <alternativeName>
        <fullName evidence="3">PLP-independent amino acid racemase</fullName>
    </alternativeName>
</protein>
<comment type="function">
    <text evidence="3">Catalyzes the stereoinversion of LL-2,6-diaminopimelate (L,L-DAP) to meso-diaminopimelate (meso-DAP), a precursor of L-lysine and an essential component of the bacterial peptidoglycan.</text>
</comment>
<accession>A0ABV2LQP8</accession>
<keyword evidence="6" id="KW-1185">Reference proteome</keyword>
<dbReference type="SUPFAM" id="SSF54506">
    <property type="entry name" value="Diaminopimelate epimerase-like"/>
    <property type="match status" value="2"/>
</dbReference>
<keyword evidence="3" id="KW-0028">Amino-acid biosynthesis</keyword>
<organism evidence="5 6">
    <name type="scientific">Moheibacter stercoris</name>
    <dbReference type="NCBI Taxonomy" id="1628251"/>
    <lineage>
        <taxon>Bacteria</taxon>
        <taxon>Pseudomonadati</taxon>
        <taxon>Bacteroidota</taxon>
        <taxon>Flavobacteriia</taxon>
        <taxon>Flavobacteriales</taxon>
        <taxon>Weeksellaceae</taxon>
        <taxon>Moheibacter</taxon>
    </lineage>
</organism>
<comment type="subunit">
    <text evidence="3">Homodimer.</text>
</comment>
<evidence type="ECO:0000313" key="6">
    <source>
        <dbReference type="Proteomes" id="UP001549146"/>
    </source>
</evidence>
<dbReference type="EC" id="5.1.1.7" evidence="3 4"/>
<feature type="site" description="Could be important to modulate the pK values of the two catalytic cysteine residues" evidence="3">
    <location>
        <position position="137"/>
    </location>
</feature>
<dbReference type="GO" id="GO:0008837">
    <property type="term" value="F:diaminopimelate epimerase activity"/>
    <property type="evidence" value="ECO:0007669"/>
    <property type="project" value="UniProtKB-EC"/>
</dbReference>
<keyword evidence="3" id="KW-0457">Lysine biosynthesis</keyword>